<dbReference type="Proteomes" id="UP000801492">
    <property type="component" value="Unassembled WGS sequence"/>
</dbReference>
<dbReference type="SUPFAM" id="SSF51069">
    <property type="entry name" value="Carbonic anhydrase"/>
    <property type="match status" value="1"/>
</dbReference>
<evidence type="ECO:0000256" key="1">
    <source>
        <dbReference type="ARBA" id="ARBA00010718"/>
    </source>
</evidence>
<protein>
    <recommendedName>
        <fullName evidence="2">Alpha-carbonic anhydrase domain-containing protein</fullName>
    </recommendedName>
</protein>
<name>A0A8K0DM77_IGNLU</name>
<keyword evidence="4" id="KW-1185">Reference proteome</keyword>
<dbReference type="EMBL" id="VTPC01001136">
    <property type="protein sequence ID" value="KAF2902950.1"/>
    <property type="molecule type" value="Genomic_DNA"/>
</dbReference>
<dbReference type="GO" id="GO:0004089">
    <property type="term" value="F:carbonate dehydratase activity"/>
    <property type="evidence" value="ECO:0007669"/>
    <property type="project" value="InterPro"/>
</dbReference>
<dbReference type="PROSITE" id="PS51144">
    <property type="entry name" value="ALPHA_CA_2"/>
    <property type="match status" value="1"/>
</dbReference>
<dbReference type="GO" id="GO:0008270">
    <property type="term" value="F:zinc ion binding"/>
    <property type="evidence" value="ECO:0007669"/>
    <property type="project" value="InterPro"/>
</dbReference>
<dbReference type="AlphaFoldDB" id="A0A8K0DM77"/>
<comment type="caution">
    <text evidence="3">The sequence shown here is derived from an EMBL/GenBank/DDBJ whole genome shotgun (WGS) entry which is preliminary data.</text>
</comment>
<dbReference type="Gene3D" id="3.10.200.10">
    <property type="entry name" value="Alpha carbonic anhydrase"/>
    <property type="match status" value="1"/>
</dbReference>
<feature type="domain" description="Alpha-carbonic anhydrase" evidence="2">
    <location>
        <begin position="1"/>
        <end position="144"/>
    </location>
</feature>
<evidence type="ECO:0000313" key="3">
    <source>
        <dbReference type="EMBL" id="KAF2902950.1"/>
    </source>
</evidence>
<dbReference type="InterPro" id="IPR036398">
    <property type="entry name" value="CA_dom_sf"/>
</dbReference>
<evidence type="ECO:0000259" key="2">
    <source>
        <dbReference type="PROSITE" id="PS51144"/>
    </source>
</evidence>
<sequence length="148" mass="17066">MQVVHTRLTEKTNTDQFLIVSHFFKILFLKFQVPKKNKSKNNKSLQNIIEMLTSSARKRGTPVNVKPFLLSSLVPTTPFPYYIYKGSLTSEPYTESVTWIVSPTPIPISEFQLKTFRKVGEIDTTLNAKRSLFELGDRKVNFVRVKPQ</sequence>
<proteinExistence type="inferred from homology"/>
<dbReference type="GO" id="GO:0005737">
    <property type="term" value="C:cytoplasm"/>
    <property type="evidence" value="ECO:0007669"/>
    <property type="project" value="TreeGrafter"/>
</dbReference>
<dbReference type="OrthoDB" id="429145at2759"/>
<dbReference type="PANTHER" id="PTHR18952:SF124">
    <property type="entry name" value="CARBONIC ANHYDRASE 7"/>
    <property type="match status" value="1"/>
</dbReference>
<reference evidence="3" key="1">
    <citation type="submission" date="2019-08" db="EMBL/GenBank/DDBJ databases">
        <title>The genome of the North American firefly Photinus pyralis.</title>
        <authorList>
            <consortium name="Photinus pyralis genome working group"/>
            <person name="Fallon T.R."/>
            <person name="Sander Lower S.E."/>
            <person name="Weng J.-K."/>
        </authorList>
    </citation>
    <scope>NUCLEOTIDE SEQUENCE</scope>
    <source>
        <strain evidence="3">TRF0915ILg1</strain>
        <tissue evidence="3">Whole body</tissue>
    </source>
</reference>
<dbReference type="InterPro" id="IPR001148">
    <property type="entry name" value="CA_dom"/>
</dbReference>
<accession>A0A8K0DM77</accession>
<gene>
    <name evidence="3" type="ORF">ILUMI_03235</name>
</gene>
<dbReference type="PANTHER" id="PTHR18952">
    <property type="entry name" value="CARBONIC ANHYDRASE"/>
    <property type="match status" value="1"/>
</dbReference>
<dbReference type="InterPro" id="IPR023561">
    <property type="entry name" value="Carbonic_anhydrase_a-class"/>
</dbReference>
<organism evidence="3 4">
    <name type="scientific">Ignelater luminosus</name>
    <name type="common">Cucubano</name>
    <name type="synonym">Pyrophorus luminosus</name>
    <dbReference type="NCBI Taxonomy" id="2038154"/>
    <lineage>
        <taxon>Eukaryota</taxon>
        <taxon>Metazoa</taxon>
        <taxon>Ecdysozoa</taxon>
        <taxon>Arthropoda</taxon>
        <taxon>Hexapoda</taxon>
        <taxon>Insecta</taxon>
        <taxon>Pterygota</taxon>
        <taxon>Neoptera</taxon>
        <taxon>Endopterygota</taxon>
        <taxon>Coleoptera</taxon>
        <taxon>Polyphaga</taxon>
        <taxon>Elateriformia</taxon>
        <taxon>Elateroidea</taxon>
        <taxon>Elateridae</taxon>
        <taxon>Agrypninae</taxon>
        <taxon>Pyrophorini</taxon>
        <taxon>Ignelater</taxon>
    </lineage>
</organism>
<comment type="similarity">
    <text evidence="1">Belongs to the alpha-carbonic anhydrase family.</text>
</comment>
<dbReference type="Pfam" id="PF00194">
    <property type="entry name" value="Carb_anhydrase"/>
    <property type="match status" value="1"/>
</dbReference>
<evidence type="ECO:0000313" key="4">
    <source>
        <dbReference type="Proteomes" id="UP000801492"/>
    </source>
</evidence>